<evidence type="ECO:0000256" key="1">
    <source>
        <dbReference type="ARBA" id="ARBA00005525"/>
    </source>
</evidence>
<evidence type="ECO:0000256" key="2">
    <source>
        <dbReference type="ARBA" id="ARBA00022857"/>
    </source>
</evidence>
<comment type="similarity">
    <text evidence="1 4">Belongs to the pyrroline-5-carboxylate reductase family.</text>
</comment>
<dbReference type="Pfam" id="PF14748">
    <property type="entry name" value="P5CR_dimer"/>
    <property type="match status" value="1"/>
</dbReference>
<evidence type="ECO:0000259" key="7">
    <source>
        <dbReference type="Pfam" id="PF03807"/>
    </source>
</evidence>
<feature type="domain" description="Pyrroline-5-carboxylate reductase dimerisation" evidence="8">
    <location>
        <begin position="152"/>
        <end position="256"/>
    </location>
</feature>
<dbReference type="AlphaFoldDB" id="A0A1M6SKV4"/>
<feature type="binding site" evidence="6">
    <location>
        <begin position="63"/>
        <end position="66"/>
    </location>
    <ligand>
        <name>NADP(+)</name>
        <dbReference type="ChEBI" id="CHEBI:58349"/>
    </ligand>
</feature>
<evidence type="ECO:0000313" key="9">
    <source>
        <dbReference type="EMBL" id="SHK45371.1"/>
    </source>
</evidence>
<accession>A0A1M6SKV4</accession>
<dbReference type="InterPro" id="IPR008927">
    <property type="entry name" value="6-PGluconate_DH-like_C_sf"/>
</dbReference>
<dbReference type="GO" id="GO:0055129">
    <property type="term" value="P:L-proline biosynthetic process"/>
    <property type="evidence" value="ECO:0007669"/>
    <property type="project" value="UniProtKB-UniRule"/>
</dbReference>
<evidence type="ECO:0000256" key="6">
    <source>
        <dbReference type="PIRSR" id="PIRSR000193-1"/>
    </source>
</evidence>
<dbReference type="EC" id="1.5.1.2" evidence="4 5"/>
<dbReference type="PANTHER" id="PTHR11645:SF0">
    <property type="entry name" value="PYRROLINE-5-CARBOXYLATE REDUCTASE 3"/>
    <property type="match status" value="1"/>
</dbReference>
<keyword evidence="10" id="KW-1185">Reference proteome</keyword>
<comment type="subcellular location">
    <subcellularLocation>
        <location evidence="4">Cytoplasm</location>
    </subcellularLocation>
</comment>
<evidence type="ECO:0000256" key="5">
    <source>
        <dbReference type="NCBIfam" id="TIGR00112"/>
    </source>
</evidence>
<dbReference type="Gene3D" id="1.10.3730.10">
    <property type="entry name" value="ProC C-terminal domain-like"/>
    <property type="match status" value="1"/>
</dbReference>
<dbReference type="NCBIfam" id="TIGR00112">
    <property type="entry name" value="proC"/>
    <property type="match status" value="1"/>
</dbReference>
<dbReference type="InterPro" id="IPR029036">
    <property type="entry name" value="P5CR_dimer"/>
</dbReference>
<feature type="domain" description="Pyrroline-5-carboxylate reductase catalytic N-terminal" evidence="7">
    <location>
        <begin position="2"/>
        <end position="89"/>
    </location>
</feature>
<dbReference type="Gene3D" id="3.40.50.720">
    <property type="entry name" value="NAD(P)-binding Rossmann-like Domain"/>
    <property type="match status" value="1"/>
</dbReference>
<evidence type="ECO:0000256" key="3">
    <source>
        <dbReference type="ARBA" id="ARBA00023002"/>
    </source>
</evidence>
<gene>
    <name evidence="4" type="primary">proC</name>
    <name evidence="9" type="ORF">SAMN05444391_1066</name>
</gene>
<dbReference type="UniPathway" id="UPA00098">
    <property type="reaction ID" value="UER00361"/>
</dbReference>
<dbReference type="InterPro" id="IPR036291">
    <property type="entry name" value="NAD(P)-bd_dom_sf"/>
</dbReference>
<evidence type="ECO:0000313" key="10">
    <source>
        <dbReference type="Proteomes" id="UP000189810"/>
    </source>
</evidence>
<keyword evidence="4" id="KW-0028">Amino-acid biosynthesis</keyword>
<dbReference type="RefSeq" id="WP_079654178.1">
    <property type="nucleotide sequence ID" value="NZ_LT670846.1"/>
</dbReference>
<dbReference type="FunFam" id="1.10.3730.10:FF:000001">
    <property type="entry name" value="Pyrroline-5-carboxylate reductase"/>
    <property type="match status" value="1"/>
</dbReference>
<dbReference type="InterPro" id="IPR028939">
    <property type="entry name" value="P5C_Rdtase_cat_N"/>
</dbReference>
<dbReference type="GO" id="GO:0004735">
    <property type="term" value="F:pyrroline-5-carboxylate reductase activity"/>
    <property type="evidence" value="ECO:0007669"/>
    <property type="project" value="UniProtKB-UniRule"/>
</dbReference>
<reference evidence="9 10" key="1">
    <citation type="submission" date="2016-11" db="EMBL/GenBank/DDBJ databases">
        <authorList>
            <person name="Jaros S."/>
            <person name="Januszkiewicz K."/>
            <person name="Wedrychowicz H."/>
        </authorList>
    </citation>
    <scope>NUCLEOTIDE SEQUENCE [LARGE SCALE GENOMIC DNA]</scope>
    <source>
        <strain evidence="9 10">DSM 19557</strain>
    </source>
</reference>
<dbReference type="GO" id="GO:0005737">
    <property type="term" value="C:cytoplasm"/>
    <property type="evidence" value="ECO:0007669"/>
    <property type="project" value="UniProtKB-SubCell"/>
</dbReference>
<keyword evidence="2 4" id="KW-0521">NADP</keyword>
<proteinExistence type="inferred from homology"/>
<feature type="binding site" evidence="6">
    <location>
        <begin position="6"/>
        <end position="11"/>
    </location>
    <ligand>
        <name>NADP(+)</name>
        <dbReference type="ChEBI" id="CHEBI:58349"/>
    </ligand>
</feature>
<dbReference type="SUPFAM" id="SSF48179">
    <property type="entry name" value="6-phosphogluconate dehydrogenase C-terminal domain-like"/>
    <property type="match status" value="1"/>
</dbReference>
<comment type="catalytic activity">
    <reaction evidence="4">
        <text>L-proline + NADP(+) = (S)-1-pyrroline-5-carboxylate + NADPH + 2 H(+)</text>
        <dbReference type="Rhea" id="RHEA:14109"/>
        <dbReference type="ChEBI" id="CHEBI:15378"/>
        <dbReference type="ChEBI" id="CHEBI:17388"/>
        <dbReference type="ChEBI" id="CHEBI:57783"/>
        <dbReference type="ChEBI" id="CHEBI:58349"/>
        <dbReference type="ChEBI" id="CHEBI:60039"/>
        <dbReference type="EC" id="1.5.1.2"/>
    </reaction>
</comment>
<dbReference type="STRING" id="381751.SAMN05444391_1066"/>
<comment type="function">
    <text evidence="4">Catalyzes the reduction of 1-pyrroline-5-carboxylate (PCA) to L-proline.</text>
</comment>
<protein>
    <recommendedName>
        <fullName evidence="4 5">Pyrroline-5-carboxylate reductase</fullName>
        <shortName evidence="4">P5C reductase</shortName>
        <shortName evidence="4">P5CR</shortName>
        <ecNumber evidence="4 5">1.5.1.2</ecNumber>
    </recommendedName>
    <alternativeName>
        <fullName evidence="4">PCA reductase</fullName>
    </alternativeName>
</protein>
<keyword evidence="4" id="KW-0641">Proline biosynthesis</keyword>
<dbReference type="Pfam" id="PF03807">
    <property type="entry name" value="F420_oxidored"/>
    <property type="match status" value="1"/>
</dbReference>
<organism evidence="9 10">
    <name type="scientific">Thermocrinis minervae</name>
    <dbReference type="NCBI Taxonomy" id="381751"/>
    <lineage>
        <taxon>Bacteria</taxon>
        <taxon>Pseudomonadati</taxon>
        <taxon>Aquificota</taxon>
        <taxon>Aquificia</taxon>
        <taxon>Aquificales</taxon>
        <taxon>Aquificaceae</taxon>
        <taxon>Thermocrinis</taxon>
    </lineage>
</organism>
<dbReference type="EMBL" id="LT670846">
    <property type="protein sequence ID" value="SHK45371.1"/>
    <property type="molecule type" value="Genomic_DNA"/>
</dbReference>
<evidence type="ECO:0000259" key="8">
    <source>
        <dbReference type="Pfam" id="PF14748"/>
    </source>
</evidence>
<comment type="catalytic activity">
    <reaction evidence="4">
        <text>L-proline + NAD(+) = (S)-1-pyrroline-5-carboxylate + NADH + 2 H(+)</text>
        <dbReference type="Rhea" id="RHEA:14105"/>
        <dbReference type="ChEBI" id="CHEBI:15378"/>
        <dbReference type="ChEBI" id="CHEBI:17388"/>
        <dbReference type="ChEBI" id="CHEBI:57540"/>
        <dbReference type="ChEBI" id="CHEBI:57945"/>
        <dbReference type="ChEBI" id="CHEBI:60039"/>
        <dbReference type="EC" id="1.5.1.2"/>
    </reaction>
</comment>
<dbReference type="InterPro" id="IPR000304">
    <property type="entry name" value="Pyrroline-COOH_reductase"/>
</dbReference>
<evidence type="ECO:0000256" key="4">
    <source>
        <dbReference type="HAMAP-Rule" id="MF_01925"/>
    </source>
</evidence>
<comment type="pathway">
    <text evidence="4">Amino-acid biosynthesis; L-proline biosynthesis; L-proline from L-glutamate 5-semialdehyde: step 1/1.</text>
</comment>
<keyword evidence="4" id="KW-0963">Cytoplasm</keyword>
<dbReference type="OrthoDB" id="9805754at2"/>
<dbReference type="SUPFAM" id="SSF51735">
    <property type="entry name" value="NAD(P)-binding Rossmann-fold domains"/>
    <property type="match status" value="1"/>
</dbReference>
<dbReference type="PANTHER" id="PTHR11645">
    <property type="entry name" value="PYRROLINE-5-CARBOXYLATE REDUCTASE"/>
    <property type="match status" value="1"/>
</dbReference>
<sequence length="256" mass="27835">MRLGVIGFGNMGSAIARAVKKHFSDVIVYDVSQEKSMKALEEGFGVAKDLKFMLANSDFVLLAVKPKDVPSVLTDLDLGDRVLISIVAGLTLDRLYQLVGHDKKIIRTMPNINVLVGKGVMAYVFGENLTEYEKEFFLKSFSSCASLYPIEEGMMDSFTAIAGSGPAFVFKFISALSLAGVREGFSYELAKSIVIDTILGSCELLKSMGGHPEEWIAKVASPAGITIEGIKVLEERGFSGIVMECIEKTSQKAKRL</sequence>
<name>A0A1M6SKV4_9AQUI</name>
<dbReference type="Proteomes" id="UP000189810">
    <property type="component" value="Chromosome I"/>
</dbReference>
<dbReference type="PIRSF" id="PIRSF000193">
    <property type="entry name" value="Pyrrol-5-carb_rd"/>
    <property type="match status" value="1"/>
</dbReference>
<dbReference type="HAMAP" id="MF_01925">
    <property type="entry name" value="P5C_reductase"/>
    <property type="match status" value="1"/>
</dbReference>
<keyword evidence="3 4" id="KW-0560">Oxidoreductase</keyword>